<reference evidence="11 12" key="1">
    <citation type="submission" date="2019-03" db="EMBL/GenBank/DDBJ databases">
        <title>Single cell metagenomics reveals metabolic interactions within the superorganism composed of flagellate Streblomastix strix and complex community of Bacteroidetes bacteria on its surface.</title>
        <authorList>
            <person name="Treitli S.C."/>
            <person name="Kolisko M."/>
            <person name="Husnik F."/>
            <person name="Keeling P."/>
            <person name="Hampl V."/>
        </authorList>
    </citation>
    <scope>NUCLEOTIDE SEQUENCE [LARGE SCALE GENOMIC DNA]</scope>
    <source>
        <strain evidence="11">ST1C</strain>
    </source>
</reference>
<gene>
    <name evidence="11" type="ORF">EZS28_004202</name>
</gene>
<evidence type="ECO:0000256" key="1">
    <source>
        <dbReference type="ARBA" id="ARBA00004584"/>
    </source>
</evidence>
<keyword evidence="5" id="KW-0498">Mitosis</keyword>
<feature type="domain" description="Kinetochore protein Nuf2 N-terminal" evidence="10">
    <location>
        <begin position="12"/>
        <end position="135"/>
    </location>
</feature>
<dbReference type="Proteomes" id="UP000324800">
    <property type="component" value="Unassembled WGS sequence"/>
</dbReference>
<comment type="caution">
    <text evidence="11">The sequence shown here is derived from an EMBL/GenBank/DDBJ whole genome shotgun (WGS) entry which is preliminary data.</text>
</comment>
<evidence type="ECO:0000313" key="11">
    <source>
        <dbReference type="EMBL" id="KAA6400276.1"/>
    </source>
</evidence>
<dbReference type="OrthoDB" id="8194677at2759"/>
<accession>A0A5J4X0J8</accession>
<sequence>MKEQAQPKNQIALVVKQLEQYEIIVTEDDLRSPTSERVLYIYSEFLNDFTGFSQTSELHEGGIGAAQTKEEEILTKSKRKMKQMGRIISMMHVIGVPNFSIKDLIAAPSSSDFIKNIKLLLNYELFKSKFIPCIEQSEEPYRIQIEQNRSIEEEISRITRETQNLIQRRMEEEPLKQQEKGRVDECMKALEAENRELHSLIEIHTKKKEEAKKRNNIASQRELVLIQLEQEKKTLEAKIIQSPEKIQQRIFELNAEVQQRKMDIRASEEEERETQQQTQRLRNNFKEIQQLNERLRSAIVEKSNNHKYRTKTKDLKRSSNILKEEIRNLEATNMILEKELVKLDEEGRNLERHHKEEQERLILEEVEVDGKISIELTKQDELEKLCEDIQIMNREV</sequence>
<dbReference type="AlphaFoldDB" id="A0A5J4X0J8"/>
<dbReference type="InterPro" id="IPR005549">
    <property type="entry name" value="Kinetochore_Nuf2_N"/>
</dbReference>
<protein>
    <recommendedName>
        <fullName evidence="10">Kinetochore protein Nuf2 N-terminal domain-containing protein</fullName>
    </recommendedName>
</protein>
<proteinExistence type="inferred from homology"/>
<keyword evidence="6 9" id="KW-0175">Coiled coil</keyword>
<feature type="coiled-coil region" evidence="9">
    <location>
        <begin position="148"/>
        <end position="238"/>
    </location>
</feature>
<dbReference type="EMBL" id="SNRW01000589">
    <property type="protein sequence ID" value="KAA6400276.1"/>
    <property type="molecule type" value="Genomic_DNA"/>
</dbReference>
<evidence type="ECO:0000256" key="5">
    <source>
        <dbReference type="ARBA" id="ARBA00022776"/>
    </source>
</evidence>
<evidence type="ECO:0000256" key="3">
    <source>
        <dbReference type="ARBA" id="ARBA00022454"/>
    </source>
</evidence>
<dbReference type="GO" id="GO:0031262">
    <property type="term" value="C:Ndc80 complex"/>
    <property type="evidence" value="ECO:0007669"/>
    <property type="project" value="InterPro"/>
</dbReference>
<evidence type="ECO:0000313" key="12">
    <source>
        <dbReference type="Proteomes" id="UP000324800"/>
    </source>
</evidence>
<comment type="subcellular location">
    <subcellularLocation>
        <location evidence="1">Chromosome</location>
        <location evidence="1">Centromere</location>
    </subcellularLocation>
</comment>
<keyword evidence="4" id="KW-0132">Cell division</keyword>
<dbReference type="Gene3D" id="1.10.418.60">
    <property type="entry name" value="Ncd80 complex, Nuf2 subunit"/>
    <property type="match status" value="1"/>
</dbReference>
<name>A0A5J4X0J8_9EUKA</name>
<evidence type="ECO:0000259" key="10">
    <source>
        <dbReference type="Pfam" id="PF03800"/>
    </source>
</evidence>
<feature type="coiled-coil region" evidence="9">
    <location>
        <begin position="264"/>
        <end position="360"/>
    </location>
</feature>
<keyword evidence="7" id="KW-0131">Cell cycle</keyword>
<keyword evidence="8" id="KW-0137">Centromere</keyword>
<evidence type="ECO:0000256" key="4">
    <source>
        <dbReference type="ARBA" id="ARBA00022618"/>
    </source>
</evidence>
<evidence type="ECO:0000256" key="2">
    <source>
        <dbReference type="ARBA" id="ARBA00005498"/>
    </source>
</evidence>
<dbReference type="GO" id="GO:0051301">
    <property type="term" value="P:cell division"/>
    <property type="evidence" value="ECO:0007669"/>
    <property type="project" value="UniProtKB-KW"/>
</dbReference>
<organism evidence="11 12">
    <name type="scientific">Streblomastix strix</name>
    <dbReference type="NCBI Taxonomy" id="222440"/>
    <lineage>
        <taxon>Eukaryota</taxon>
        <taxon>Metamonada</taxon>
        <taxon>Preaxostyla</taxon>
        <taxon>Oxymonadida</taxon>
        <taxon>Streblomastigidae</taxon>
        <taxon>Streblomastix</taxon>
    </lineage>
</organism>
<evidence type="ECO:0000256" key="6">
    <source>
        <dbReference type="ARBA" id="ARBA00023054"/>
    </source>
</evidence>
<keyword evidence="3" id="KW-0158">Chromosome</keyword>
<evidence type="ECO:0000256" key="7">
    <source>
        <dbReference type="ARBA" id="ARBA00023306"/>
    </source>
</evidence>
<evidence type="ECO:0000256" key="8">
    <source>
        <dbReference type="ARBA" id="ARBA00023328"/>
    </source>
</evidence>
<dbReference type="InterPro" id="IPR038275">
    <property type="entry name" value="Nuf2_N_sf"/>
</dbReference>
<evidence type="ECO:0000256" key="9">
    <source>
        <dbReference type="SAM" id="Coils"/>
    </source>
</evidence>
<comment type="similarity">
    <text evidence="2">Belongs to the NUF2 family.</text>
</comment>
<dbReference type="Pfam" id="PF03800">
    <property type="entry name" value="Nuf2"/>
    <property type="match status" value="1"/>
</dbReference>